<proteinExistence type="predicted"/>
<dbReference type="PANTHER" id="PTHR33376">
    <property type="match status" value="1"/>
</dbReference>
<dbReference type="PIRSF" id="PIRSF006470">
    <property type="entry name" value="DctB"/>
    <property type="match status" value="1"/>
</dbReference>
<evidence type="ECO:0000256" key="1">
    <source>
        <dbReference type="ARBA" id="ARBA00022729"/>
    </source>
</evidence>
<dbReference type="STRING" id="1122206.SAMN02745753_02884"/>
<gene>
    <name evidence="3" type="ORF">SAMN02745753_02884</name>
</gene>
<feature type="signal peptide" evidence="2">
    <location>
        <begin position="1"/>
        <end position="22"/>
    </location>
</feature>
<dbReference type="InterPro" id="IPR018389">
    <property type="entry name" value="DctP_fam"/>
</dbReference>
<name>A0A1M5FK56_9GAMM</name>
<keyword evidence="1 2" id="KW-0732">Signal</keyword>
<protein>
    <submittedName>
        <fullName evidence="3">Tripartite ATP-independent transporter solute receptor, DctP family</fullName>
    </submittedName>
</protein>
<accession>A0A1M5FK56</accession>
<dbReference type="AlphaFoldDB" id="A0A1M5FK56"/>
<dbReference type="NCBIfam" id="NF037995">
    <property type="entry name" value="TRAP_S1"/>
    <property type="match status" value="1"/>
</dbReference>
<dbReference type="InterPro" id="IPR038404">
    <property type="entry name" value="TRAP_DctP_sf"/>
</dbReference>
<dbReference type="RefSeq" id="WP_072840383.1">
    <property type="nucleotide sequence ID" value="NZ_FQVF01000013.1"/>
</dbReference>
<dbReference type="EMBL" id="FQVF01000013">
    <property type="protein sequence ID" value="SHF91910.1"/>
    <property type="molecule type" value="Genomic_DNA"/>
</dbReference>
<evidence type="ECO:0000313" key="3">
    <source>
        <dbReference type="EMBL" id="SHF91910.1"/>
    </source>
</evidence>
<dbReference type="GO" id="GO:0055085">
    <property type="term" value="P:transmembrane transport"/>
    <property type="evidence" value="ECO:0007669"/>
    <property type="project" value="InterPro"/>
</dbReference>
<evidence type="ECO:0000313" key="4">
    <source>
        <dbReference type="Proteomes" id="UP000184517"/>
    </source>
</evidence>
<dbReference type="Proteomes" id="UP000184517">
    <property type="component" value="Unassembled WGS sequence"/>
</dbReference>
<dbReference type="Gene3D" id="3.40.190.170">
    <property type="entry name" value="Bacterial extracellular solute-binding protein, family 7"/>
    <property type="match status" value="1"/>
</dbReference>
<organism evidence="3 4">
    <name type="scientific">Marinomonas polaris DSM 16579</name>
    <dbReference type="NCBI Taxonomy" id="1122206"/>
    <lineage>
        <taxon>Bacteria</taxon>
        <taxon>Pseudomonadati</taxon>
        <taxon>Pseudomonadota</taxon>
        <taxon>Gammaproteobacteria</taxon>
        <taxon>Oceanospirillales</taxon>
        <taxon>Oceanospirillaceae</taxon>
        <taxon>Marinomonas</taxon>
    </lineage>
</organism>
<dbReference type="InterPro" id="IPR004682">
    <property type="entry name" value="TRAP_DctP"/>
</dbReference>
<dbReference type="OrthoDB" id="8690069at2"/>
<evidence type="ECO:0000256" key="2">
    <source>
        <dbReference type="SAM" id="SignalP"/>
    </source>
</evidence>
<dbReference type="GO" id="GO:0030288">
    <property type="term" value="C:outer membrane-bounded periplasmic space"/>
    <property type="evidence" value="ECO:0007669"/>
    <property type="project" value="InterPro"/>
</dbReference>
<dbReference type="CDD" id="cd13669">
    <property type="entry name" value="PBP2_TRAP_TM0322_like"/>
    <property type="match status" value="1"/>
</dbReference>
<reference evidence="4" key="1">
    <citation type="submission" date="2016-11" db="EMBL/GenBank/DDBJ databases">
        <authorList>
            <person name="Varghese N."/>
            <person name="Submissions S."/>
        </authorList>
    </citation>
    <scope>NUCLEOTIDE SEQUENCE [LARGE SCALE GENOMIC DNA]</scope>
    <source>
        <strain evidence="4">DSM 16579</strain>
    </source>
</reference>
<sequence length="322" mass="35746">MNIKAKILAPFLIAAIPMAAMANDYTLKVSMSVGEKDPMFAGAQYLKTNVEKRTDGHLKVEIFPSGQLGSVEGVQEMAMFGQNVAAITDSGRLSVFSKEIGVIGVAYAAKDYDEMKKIVETDLFKSWEKKLEKEGLHVLSFNWFQGSRSFMTNKPVNKPEDLNGMLIRTPGSAVWSESISALGATPTALPWAETYPAMQQGVVDGFEAQLPATIAASLQETIKYVAETEHFQLMTALVAGEEWFSSLPKEYQKILLEESSKAGAYASDITNKNIADYKRTMEEDYNVKFIPVDKTPFIARAKTVFKKLGYEKEYKELQDALK</sequence>
<dbReference type="Pfam" id="PF03480">
    <property type="entry name" value="DctP"/>
    <property type="match status" value="1"/>
</dbReference>
<dbReference type="PANTHER" id="PTHR33376:SF3">
    <property type="entry name" value="C4-DICARBOXYLATE-BINDING PROTEIN"/>
    <property type="match status" value="1"/>
</dbReference>
<keyword evidence="3" id="KW-0675">Receptor</keyword>
<keyword evidence="4" id="KW-1185">Reference proteome</keyword>
<feature type="chain" id="PRO_5009910162" evidence="2">
    <location>
        <begin position="23"/>
        <end position="322"/>
    </location>
</feature>